<keyword evidence="2 5" id="KW-0812">Transmembrane</keyword>
<evidence type="ECO:0000256" key="1">
    <source>
        <dbReference type="ARBA" id="ARBA00004141"/>
    </source>
</evidence>
<comment type="caution">
    <text evidence="7">The sequence shown here is derived from an EMBL/GenBank/DDBJ whole genome shotgun (WGS) entry which is preliminary data.</text>
</comment>
<sequence length="277" mass="30663">MSSTPENSKPTFTELEKRQKELDARSKELDRREAEQRRLEADHARIAGPEKNFPPLPNCCPLKPCFYQAIDVDISPHHRPIVTLGFRLWLAYSIIIAINFVGAIIYFAASNATNGGPLFGMAIFALLICPPASYVGWFRPLYKAFKTNSSFNFFTFFFIMFAQLIVIFLQSMAFFNMGTVGLLYALAVAHTGWLCALMFLILLGFVAVGGGMCYLLLKVHGVFRNSGATFQQAKYEFMTGVASDPTMRTVAAEAALGTFGQNAGANNQSQPQTTGKY</sequence>
<evidence type="ECO:0000313" key="8">
    <source>
        <dbReference type="Proteomes" id="UP001626550"/>
    </source>
</evidence>
<dbReference type="InterPro" id="IPR007273">
    <property type="entry name" value="SCAMP"/>
</dbReference>
<dbReference type="Pfam" id="PF04144">
    <property type="entry name" value="SCAMP"/>
    <property type="match status" value="1"/>
</dbReference>
<dbReference type="EMBL" id="JBJKFK010000231">
    <property type="protein sequence ID" value="KAL3318551.1"/>
    <property type="molecule type" value="Genomic_DNA"/>
</dbReference>
<comment type="similarity">
    <text evidence="5">Belongs to the SCAMP family.</text>
</comment>
<evidence type="ECO:0000313" key="7">
    <source>
        <dbReference type="EMBL" id="KAL3318551.1"/>
    </source>
</evidence>
<feature type="compositionally biased region" description="Basic and acidic residues" evidence="6">
    <location>
        <begin position="14"/>
        <end position="36"/>
    </location>
</feature>
<feature type="transmembrane region" description="Helical" evidence="5">
    <location>
        <begin position="115"/>
        <end position="138"/>
    </location>
</feature>
<evidence type="ECO:0000256" key="4">
    <source>
        <dbReference type="ARBA" id="ARBA00023136"/>
    </source>
</evidence>
<keyword evidence="8" id="KW-1185">Reference proteome</keyword>
<keyword evidence="4 5" id="KW-0472">Membrane</keyword>
<keyword evidence="5" id="KW-0813">Transport</keyword>
<feature type="region of interest" description="Disordered" evidence="6">
    <location>
        <begin position="1"/>
        <end position="36"/>
    </location>
</feature>
<evidence type="ECO:0000256" key="6">
    <source>
        <dbReference type="SAM" id="MobiDB-lite"/>
    </source>
</evidence>
<protein>
    <recommendedName>
        <fullName evidence="5">Secretory carrier-associated membrane protein</fullName>
        <shortName evidence="5">Secretory carrier membrane protein</shortName>
    </recommendedName>
</protein>
<evidence type="ECO:0000256" key="2">
    <source>
        <dbReference type="ARBA" id="ARBA00022692"/>
    </source>
</evidence>
<evidence type="ECO:0000256" key="3">
    <source>
        <dbReference type="ARBA" id="ARBA00022989"/>
    </source>
</evidence>
<feature type="transmembrane region" description="Helical" evidence="5">
    <location>
        <begin position="191"/>
        <end position="217"/>
    </location>
</feature>
<gene>
    <name evidence="7" type="primary">SCAMP2</name>
    <name evidence="7" type="ORF">Ciccas_002787</name>
</gene>
<dbReference type="PANTHER" id="PTHR10687">
    <property type="entry name" value="SECRETORY CARRIER-ASSOCIATED MEMBRANE PROTEIN SCAMP"/>
    <property type="match status" value="1"/>
</dbReference>
<dbReference type="GO" id="GO:0016020">
    <property type="term" value="C:membrane"/>
    <property type="evidence" value="ECO:0007669"/>
    <property type="project" value="UniProtKB-SubCell"/>
</dbReference>
<evidence type="ECO:0000256" key="5">
    <source>
        <dbReference type="RuleBase" id="RU363122"/>
    </source>
</evidence>
<feature type="compositionally biased region" description="Polar residues" evidence="6">
    <location>
        <begin position="1"/>
        <end position="11"/>
    </location>
</feature>
<accession>A0ABD2QIJ3</accession>
<name>A0ABD2QIJ3_9PLAT</name>
<proteinExistence type="inferred from homology"/>
<organism evidence="7 8">
    <name type="scientific">Cichlidogyrus casuarinus</name>
    <dbReference type="NCBI Taxonomy" id="1844966"/>
    <lineage>
        <taxon>Eukaryota</taxon>
        <taxon>Metazoa</taxon>
        <taxon>Spiralia</taxon>
        <taxon>Lophotrochozoa</taxon>
        <taxon>Platyhelminthes</taxon>
        <taxon>Monogenea</taxon>
        <taxon>Monopisthocotylea</taxon>
        <taxon>Dactylogyridea</taxon>
        <taxon>Ancyrocephalidae</taxon>
        <taxon>Cichlidogyrus</taxon>
    </lineage>
</organism>
<reference evidence="7 8" key="1">
    <citation type="submission" date="2024-11" db="EMBL/GenBank/DDBJ databases">
        <title>Adaptive evolution of stress response genes in parasites aligns with host niche diversity.</title>
        <authorList>
            <person name="Hahn C."/>
            <person name="Resl P."/>
        </authorList>
    </citation>
    <scope>NUCLEOTIDE SEQUENCE [LARGE SCALE GENOMIC DNA]</scope>
    <source>
        <strain evidence="7">EGGRZ-B1_66</strain>
        <tissue evidence="7">Body</tissue>
    </source>
</reference>
<feature type="transmembrane region" description="Helical" evidence="5">
    <location>
        <begin position="89"/>
        <end position="109"/>
    </location>
</feature>
<dbReference type="Proteomes" id="UP001626550">
    <property type="component" value="Unassembled WGS sequence"/>
</dbReference>
<feature type="transmembrane region" description="Helical" evidence="5">
    <location>
        <begin position="150"/>
        <end position="171"/>
    </location>
</feature>
<keyword evidence="3 5" id="KW-1133">Transmembrane helix</keyword>
<dbReference type="AlphaFoldDB" id="A0ABD2QIJ3"/>
<comment type="subcellular location">
    <subcellularLocation>
        <location evidence="1 5">Membrane</location>
        <topology evidence="1 5">Multi-pass membrane protein</topology>
    </subcellularLocation>
</comment>
<dbReference type="PANTHER" id="PTHR10687:SF2">
    <property type="entry name" value="SECRETORY CARRIER-ASSOCIATED MEMBRANE PROTEIN"/>
    <property type="match status" value="1"/>
</dbReference>